<dbReference type="AlphaFoldDB" id="A0A8C8YVG3"/>
<dbReference type="Ensembl" id="ENSPSMT00000009244.1">
    <property type="protein sequence ID" value="ENSPSMP00000007844.1"/>
    <property type="gene ID" value="ENSPSMG00000005810.1"/>
</dbReference>
<reference evidence="1" key="1">
    <citation type="submission" date="2025-08" db="UniProtKB">
        <authorList>
            <consortium name="Ensembl"/>
        </authorList>
    </citation>
    <scope>IDENTIFICATION</scope>
</reference>
<sequence>MLISTSFGGYAPWASPLDQLQRSQPIQELPSFMSLIMVQERRDSAWNVQNQDSSGSTIWELERDLFYHVQLREMP</sequence>
<accession>A0A8C8YVG3</accession>
<evidence type="ECO:0000313" key="2">
    <source>
        <dbReference type="Proteomes" id="UP000694414"/>
    </source>
</evidence>
<organism evidence="1 2">
    <name type="scientific">Prolemur simus</name>
    <name type="common">Greater bamboo lemur</name>
    <name type="synonym">Hapalemur simus</name>
    <dbReference type="NCBI Taxonomy" id="1328070"/>
    <lineage>
        <taxon>Eukaryota</taxon>
        <taxon>Metazoa</taxon>
        <taxon>Chordata</taxon>
        <taxon>Craniata</taxon>
        <taxon>Vertebrata</taxon>
        <taxon>Euteleostomi</taxon>
        <taxon>Mammalia</taxon>
        <taxon>Eutheria</taxon>
        <taxon>Euarchontoglires</taxon>
        <taxon>Primates</taxon>
        <taxon>Strepsirrhini</taxon>
        <taxon>Lemuriformes</taxon>
        <taxon>Lemuridae</taxon>
        <taxon>Prolemur</taxon>
    </lineage>
</organism>
<reference evidence="1" key="2">
    <citation type="submission" date="2025-09" db="UniProtKB">
        <authorList>
            <consortium name="Ensembl"/>
        </authorList>
    </citation>
    <scope>IDENTIFICATION</scope>
</reference>
<dbReference type="Proteomes" id="UP000694414">
    <property type="component" value="Unplaced"/>
</dbReference>
<proteinExistence type="predicted"/>
<protein>
    <submittedName>
        <fullName evidence="1">Uncharacterized protein</fullName>
    </submittedName>
</protein>
<evidence type="ECO:0000313" key="1">
    <source>
        <dbReference type="Ensembl" id="ENSPSMP00000007844.1"/>
    </source>
</evidence>
<keyword evidence="2" id="KW-1185">Reference proteome</keyword>
<name>A0A8C8YVG3_PROSS</name>